<reference evidence="1 2" key="1">
    <citation type="submission" date="2018-03" db="EMBL/GenBank/DDBJ databases">
        <title>Bacillus urumqiensis sp. nov., a moderately haloalkaliphilic bacterium isolated from a salt lake.</title>
        <authorList>
            <person name="Zhao B."/>
            <person name="Liao Z."/>
        </authorList>
    </citation>
    <scope>NUCLEOTIDE SEQUENCE [LARGE SCALE GENOMIC DNA]</scope>
    <source>
        <strain evidence="1 2">BZ-SZ-XJ18</strain>
    </source>
</reference>
<dbReference type="EMBL" id="PVNS01000001">
    <property type="protein sequence ID" value="PRO67218.1"/>
    <property type="molecule type" value="Genomic_DNA"/>
</dbReference>
<dbReference type="Pfam" id="PF08863">
    <property type="entry name" value="YolD"/>
    <property type="match status" value="1"/>
</dbReference>
<dbReference type="RefSeq" id="WP_105957602.1">
    <property type="nucleotide sequence ID" value="NZ_PVNS01000001.1"/>
</dbReference>
<protein>
    <recommendedName>
        <fullName evidence="3">YolD-like family protein</fullName>
    </recommendedName>
</protein>
<evidence type="ECO:0008006" key="3">
    <source>
        <dbReference type="Google" id="ProtNLM"/>
    </source>
</evidence>
<comment type="caution">
    <text evidence="1">The sequence shown here is derived from an EMBL/GenBank/DDBJ whole genome shotgun (WGS) entry which is preliminary data.</text>
</comment>
<name>A0A2P6MLT5_ALKUR</name>
<dbReference type="OrthoDB" id="2376882at2"/>
<dbReference type="PANTHER" id="PTHR40051">
    <property type="entry name" value="IG HYPOTHETICAL 15966"/>
    <property type="match status" value="1"/>
</dbReference>
<organism evidence="1 2">
    <name type="scientific">Alkalicoccus urumqiensis</name>
    <name type="common">Bacillus urumqiensis</name>
    <dbReference type="NCBI Taxonomy" id="1548213"/>
    <lineage>
        <taxon>Bacteria</taxon>
        <taxon>Bacillati</taxon>
        <taxon>Bacillota</taxon>
        <taxon>Bacilli</taxon>
        <taxon>Bacillales</taxon>
        <taxon>Bacillaceae</taxon>
        <taxon>Alkalicoccus</taxon>
    </lineage>
</organism>
<evidence type="ECO:0000313" key="2">
    <source>
        <dbReference type="Proteomes" id="UP000243650"/>
    </source>
</evidence>
<proteinExistence type="predicted"/>
<keyword evidence="2" id="KW-1185">Reference proteome</keyword>
<sequence length="109" mass="12831">MEKYLQRGNLLWEGSRMMLHEHVDALEAHWASEEKVPPPRPDQDALGMMGQEALHALHYEKDVYVTFWEDGFHYKEKGTVEGINELTKELRFAGRRIPFDHLIWVEPAE</sequence>
<evidence type="ECO:0000313" key="1">
    <source>
        <dbReference type="EMBL" id="PRO67218.1"/>
    </source>
</evidence>
<dbReference type="Proteomes" id="UP000243650">
    <property type="component" value="Unassembled WGS sequence"/>
</dbReference>
<dbReference type="PANTHER" id="PTHR40051:SF1">
    <property type="entry name" value="YOLD-LIKE FAMILY PROTEIN"/>
    <property type="match status" value="1"/>
</dbReference>
<dbReference type="InterPro" id="IPR014962">
    <property type="entry name" value="YolD"/>
</dbReference>
<accession>A0A2P6MLT5</accession>
<gene>
    <name evidence="1" type="ORF">C6I21_01260</name>
</gene>
<dbReference type="AlphaFoldDB" id="A0A2P6MLT5"/>